<reference evidence="4" key="1">
    <citation type="submission" date="2017-12" db="EMBL/GenBank/DDBJ databases">
        <authorList>
            <consortium name="DOE Joint Genome Institute"/>
            <person name="Mondo S.J."/>
            <person name="Kjaerbolling I."/>
            <person name="Vesth T.C."/>
            <person name="Frisvad J.C."/>
            <person name="Nybo J.L."/>
            <person name="Theobald S."/>
            <person name="Kuo A."/>
            <person name="Bowyer P."/>
            <person name="Matsuda Y."/>
            <person name="Lyhne E.K."/>
            <person name="Kogle M.E."/>
            <person name="Clum A."/>
            <person name="Lipzen A."/>
            <person name="Salamov A."/>
            <person name="Ngan C.Y."/>
            <person name="Daum C."/>
            <person name="Chiniquy J."/>
            <person name="Barry K."/>
            <person name="LaButti K."/>
            <person name="Haridas S."/>
            <person name="Simmons B.A."/>
            <person name="Magnuson J.K."/>
            <person name="Mortensen U.H."/>
            <person name="Larsen T.O."/>
            <person name="Grigoriev I.V."/>
            <person name="Baker S.E."/>
            <person name="Andersen M.R."/>
            <person name="Nordberg H.P."/>
            <person name="Cantor M.N."/>
            <person name="Hua S.X."/>
        </authorList>
    </citation>
    <scope>NUCLEOTIDE SEQUENCE [LARGE SCALE GENOMIC DNA]</scope>
    <source>
        <strain evidence="4">IBT 19404</strain>
    </source>
</reference>
<evidence type="ECO:0000256" key="2">
    <source>
        <dbReference type="SAM" id="Phobius"/>
    </source>
</evidence>
<feature type="transmembrane region" description="Helical" evidence="2">
    <location>
        <begin position="32"/>
        <end position="55"/>
    </location>
</feature>
<keyword evidence="2" id="KW-0812">Transmembrane</keyword>
<evidence type="ECO:0000313" key="4">
    <source>
        <dbReference type="Proteomes" id="UP000235023"/>
    </source>
</evidence>
<name>A0A2J5I1J5_9EURO</name>
<protein>
    <submittedName>
        <fullName evidence="3">Uncharacterized protein</fullName>
    </submittedName>
</protein>
<feature type="region of interest" description="Disordered" evidence="1">
    <location>
        <begin position="61"/>
        <end position="99"/>
    </location>
</feature>
<sequence>MEVPAKKGRSLRSGLCPFVRIWVSVLRSIGLIWSYLTLLYLWLSCLSLWFVTAMYRPSNITTTRTNTTGRNDRPSTRQSTIYPDSVREKNPGSVIEKKN</sequence>
<keyword evidence="2" id="KW-1133">Transmembrane helix</keyword>
<keyword evidence="2" id="KW-0472">Membrane</keyword>
<keyword evidence="4" id="KW-1185">Reference proteome</keyword>
<accession>A0A2J5I1J5</accession>
<organism evidence="3 4">
    <name type="scientific">Aspergillus taichungensis</name>
    <dbReference type="NCBI Taxonomy" id="482145"/>
    <lineage>
        <taxon>Eukaryota</taxon>
        <taxon>Fungi</taxon>
        <taxon>Dikarya</taxon>
        <taxon>Ascomycota</taxon>
        <taxon>Pezizomycotina</taxon>
        <taxon>Eurotiomycetes</taxon>
        <taxon>Eurotiomycetidae</taxon>
        <taxon>Eurotiales</taxon>
        <taxon>Aspergillaceae</taxon>
        <taxon>Aspergillus</taxon>
        <taxon>Aspergillus subgen. Circumdati</taxon>
    </lineage>
</organism>
<evidence type="ECO:0000256" key="1">
    <source>
        <dbReference type="SAM" id="MobiDB-lite"/>
    </source>
</evidence>
<dbReference type="EMBL" id="KZ559517">
    <property type="protein sequence ID" value="PLN83699.1"/>
    <property type="molecule type" value="Genomic_DNA"/>
</dbReference>
<gene>
    <name evidence="3" type="ORF">BDW42DRAFT_62245</name>
</gene>
<dbReference type="Proteomes" id="UP000235023">
    <property type="component" value="Unassembled WGS sequence"/>
</dbReference>
<dbReference type="AlphaFoldDB" id="A0A2J5I1J5"/>
<proteinExistence type="predicted"/>
<feature type="compositionally biased region" description="Basic and acidic residues" evidence="1">
    <location>
        <begin position="85"/>
        <end position="99"/>
    </location>
</feature>
<evidence type="ECO:0000313" key="3">
    <source>
        <dbReference type="EMBL" id="PLN83699.1"/>
    </source>
</evidence>